<dbReference type="InterPro" id="IPR011076">
    <property type="entry name" value="Malate_synth_sf"/>
</dbReference>
<dbReference type="InterPro" id="IPR048357">
    <property type="entry name" value="MSG_insertion"/>
</dbReference>
<evidence type="ECO:0000256" key="11">
    <source>
        <dbReference type="NCBIfam" id="TIGR01345"/>
    </source>
</evidence>
<dbReference type="Pfam" id="PF20656">
    <property type="entry name" value="MS_N"/>
    <property type="match status" value="1"/>
</dbReference>
<dbReference type="Pfam" id="PF20658">
    <property type="entry name" value="MSG_insertion"/>
    <property type="match status" value="1"/>
</dbReference>
<feature type="domain" description="Malate synthase C-terminal" evidence="16">
    <location>
        <begin position="602"/>
        <end position="696"/>
    </location>
</feature>
<dbReference type="Proteomes" id="UP001596001">
    <property type="component" value="Unassembled WGS sequence"/>
</dbReference>
<evidence type="ECO:0000256" key="12">
    <source>
        <dbReference type="RuleBase" id="RU003572"/>
    </source>
</evidence>
<feature type="binding site" evidence="10">
    <location>
        <position position="547"/>
    </location>
    <ligand>
        <name>acetyl-CoA</name>
        <dbReference type="ChEBI" id="CHEBI:57288"/>
    </ligand>
</feature>
<comment type="subcellular location">
    <subcellularLocation>
        <location evidence="10 12">Cytoplasm</location>
    </subcellularLocation>
</comment>
<sequence>MTARTTLHRLQVADSLHRFINEQVLSGTGVDIAAFWQGFDAIVADLAPRNIALLAERDRLQAELDKWHTAHPGPITDMAAYRQFLETIGYLVPQPANAQATTSNVDDELAVQAGPQLVVPVLNARYALNAANARWGSLYDALYGTDAISEADGADKGQGYNPVRGAKVIAFARNFLDQAAPLAHGSHQQSTGYSIEGGALVVTLQGGDRTGLKDAAQLVGFQGDANAPRSVLLVHNGLHIDIIINRSTPIGQSDAAGVADVVLEAALSTIMDLEDSVAAVDADDKVLGYSNWLGILKGTLVESFDKGGKTLTRGLNADRIYTAPHGGEVRLHGRSLMFVRNVGHLMTNPAILYTATDGSVKEIPEGIMDAVVTTAIALHDLQGHGANGIRNSRKGSVYIVKPKMHGPAEVAFAADLFSRVEQLLGLPDSTVKLGIMDEERRTSVNLKACIAAAASRIAFINTGFLDRTGDEMHTAMLAGPMIRKGDMKTSAWIQSYERSNVLVGLTMGLRGKAQIGKGMWAMPDLMAAMLEQKIVHPKAGANTAWVPSPTGATLHAMHYHQVKVADIQVELEKTSADAVRDDLLTGLLTIPVSSNPHWSDTEKQQELDNNIQGILGYVVRWVDQGVGCSKVPDINDIGLMEDRATLRISSQHVANWLHHGIVTEEQVRATFERMAAKVDKQNAGDALYQPMAGHFDTSMAYQAALDLVFKGKEQPSGYTEPLLHAWRLKVKAAQRGA</sequence>
<feature type="active site" description="Proton donor" evidence="10">
    <location>
        <position position="642"/>
    </location>
</feature>
<dbReference type="PANTHER" id="PTHR42739">
    <property type="entry name" value="MALATE SYNTHASE G"/>
    <property type="match status" value="1"/>
</dbReference>
<evidence type="ECO:0000259" key="15">
    <source>
        <dbReference type="Pfam" id="PF20658"/>
    </source>
</evidence>
<feature type="binding site" evidence="10">
    <location>
        <begin position="125"/>
        <end position="126"/>
    </location>
    <ligand>
        <name>acetyl-CoA</name>
        <dbReference type="ChEBI" id="CHEBI:57288"/>
    </ligand>
</feature>
<feature type="domain" description="Malate synthase N-terminal" evidence="14">
    <location>
        <begin position="18"/>
        <end position="77"/>
    </location>
</feature>
<evidence type="ECO:0000259" key="14">
    <source>
        <dbReference type="Pfam" id="PF20656"/>
    </source>
</evidence>
<dbReference type="InterPro" id="IPR046363">
    <property type="entry name" value="MS_N_TIM-barrel_dom"/>
</dbReference>
<comment type="pathway">
    <text evidence="10 12">Carbohydrate metabolism; glyoxylate cycle; (S)-malate from isocitrate: step 2/2.</text>
</comment>
<dbReference type="Pfam" id="PF01274">
    <property type="entry name" value="MS_TIM-barrel"/>
    <property type="match status" value="1"/>
</dbReference>
<evidence type="ECO:0000256" key="10">
    <source>
        <dbReference type="HAMAP-Rule" id="MF_00641"/>
    </source>
</evidence>
<evidence type="ECO:0000313" key="18">
    <source>
        <dbReference type="Proteomes" id="UP001596001"/>
    </source>
</evidence>
<dbReference type="SUPFAM" id="SSF51645">
    <property type="entry name" value="Malate synthase G"/>
    <property type="match status" value="1"/>
</dbReference>
<gene>
    <name evidence="10" type="primary">glcB</name>
    <name evidence="17" type="ORF">ACFO6X_15090</name>
</gene>
<feature type="binding site" evidence="10">
    <location>
        <begin position="463"/>
        <end position="466"/>
    </location>
    <ligand>
        <name>glyoxylate</name>
        <dbReference type="ChEBI" id="CHEBI:36655"/>
    </ligand>
</feature>
<dbReference type="Gene3D" id="3.20.20.360">
    <property type="entry name" value="Malate synthase, domain 3"/>
    <property type="match status" value="2"/>
</dbReference>
<dbReference type="InterPro" id="IPR006253">
    <property type="entry name" value="Malate_synthG"/>
</dbReference>
<feature type="domain" description="Malate synthase G alpha-beta insertion" evidence="15">
    <location>
        <begin position="160"/>
        <end position="235"/>
    </location>
</feature>
<dbReference type="EC" id="2.3.3.9" evidence="10 11"/>
<dbReference type="InterPro" id="IPR001465">
    <property type="entry name" value="Malate_synthase_TIM"/>
</dbReference>
<evidence type="ECO:0000256" key="9">
    <source>
        <dbReference type="ARBA" id="ARBA00047918"/>
    </source>
</evidence>
<dbReference type="EMBL" id="JBHSHJ010000016">
    <property type="protein sequence ID" value="MFC4790307.1"/>
    <property type="molecule type" value="Genomic_DNA"/>
</dbReference>
<feature type="binding site" evidence="10">
    <location>
        <position position="340"/>
    </location>
    <ligand>
        <name>glyoxylate</name>
        <dbReference type="ChEBI" id="CHEBI:36655"/>
    </ligand>
</feature>
<keyword evidence="7 10" id="KW-0460">Magnesium</keyword>
<keyword evidence="8 10" id="KW-0558">Oxidation</keyword>
<proteinExistence type="inferred from homology"/>
<keyword evidence="17" id="KW-0012">Acyltransferase</keyword>
<keyword evidence="6 10" id="KW-0479">Metal-binding</keyword>
<feature type="binding site" evidence="10">
    <location>
        <position position="438"/>
    </location>
    <ligand>
        <name>Mg(2+)</name>
        <dbReference type="ChEBI" id="CHEBI:18420"/>
    </ligand>
</feature>
<dbReference type="PANTHER" id="PTHR42739:SF1">
    <property type="entry name" value="MALATE SYNTHASE G"/>
    <property type="match status" value="1"/>
</dbReference>
<comment type="similarity">
    <text evidence="10 12">Belongs to the malate synthase family. GlcB subfamily.</text>
</comment>
<evidence type="ECO:0000256" key="6">
    <source>
        <dbReference type="ARBA" id="ARBA00022723"/>
    </source>
</evidence>
<evidence type="ECO:0000259" key="13">
    <source>
        <dbReference type="Pfam" id="PF01274"/>
    </source>
</evidence>
<feature type="modified residue" description="Cysteine sulfenic acid (-SOH)" evidence="10">
    <location>
        <position position="628"/>
    </location>
</feature>
<comment type="cofactor">
    <cofactor evidence="1 10">
        <name>Mg(2+)</name>
        <dbReference type="ChEBI" id="CHEBI:18420"/>
    </cofactor>
</comment>
<evidence type="ECO:0000256" key="4">
    <source>
        <dbReference type="ARBA" id="ARBA00022532"/>
    </source>
</evidence>
<feature type="domain" description="Malate synthase TIM barrel" evidence="13">
    <location>
        <begin position="337"/>
        <end position="584"/>
    </location>
</feature>
<feature type="active site" description="Proton acceptor" evidence="10">
    <location>
        <position position="340"/>
    </location>
</feature>
<evidence type="ECO:0000256" key="1">
    <source>
        <dbReference type="ARBA" id="ARBA00001946"/>
    </source>
</evidence>
<dbReference type="Pfam" id="PF20659">
    <property type="entry name" value="MS_C"/>
    <property type="match status" value="1"/>
</dbReference>
<protein>
    <recommendedName>
        <fullName evidence="10 11">Malate synthase G</fullName>
        <ecNumber evidence="10 11">2.3.3.9</ecNumber>
    </recommendedName>
</protein>
<keyword evidence="2 10" id="KW-0329">Glyoxylate bypass</keyword>
<reference evidence="18" key="1">
    <citation type="journal article" date="2019" name="Int. J. Syst. Evol. Microbiol.">
        <title>The Global Catalogue of Microorganisms (GCM) 10K type strain sequencing project: providing services to taxonomists for standard genome sequencing and annotation.</title>
        <authorList>
            <consortium name="The Broad Institute Genomics Platform"/>
            <consortium name="The Broad Institute Genome Sequencing Center for Infectious Disease"/>
            <person name="Wu L."/>
            <person name="Ma J."/>
        </authorList>
    </citation>
    <scope>NUCLEOTIDE SEQUENCE [LARGE SCALE GENOMIC DNA]</scope>
    <source>
        <strain evidence="18">CCUG 49452</strain>
    </source>
</reference>
<organism evidence="17 18">
    <name type="scientific">Giesbergeria sinuosa</name>
    <dbReference type="NCBI Taxonomy" id="80883"/>
    <lineage>
        <taxon>Bacteria</taxon>
        <taxon>Pseudomonadati</taxon>
        <taxon>Pseudomonadota</taxon>
        <taxon>Betaproteobacteria</taxon>
        <taxon>Burkholderiales</taxon>
        <taxon>Comamonadaceae</taxon>
        <taxon>Giesbergeria</taxon>
    </lineage>
</organism>
<comment type="subunit">
    <text evidence="10">Monomer.</text>
</comment>
<dbReference type="GO" id="GO:0004474">
    <property type="term" value="F:malate synthase activity"/>
    <property type="evidence" value="ECO:0007669"/>
    <property type="project" value="UniProtKB-EC"/>
</dbReference>
<keyword evidence="4 10" id="KW-0816">Tricarboxylic acid cycle</keyword>
<evidence type="ECO:0000256" key="2">
    <source>
        <dbReference type="ARBA" id="ARBA00022435"/>
    </source>
</evidence>
<dbReference type="InterPro" id="IPR048355">
    <property type="entry name" value="MS_C"/>
</dbReference>
<accession>A0ABV9QIW1</accession>
<keyword evidence="5 10" id="KW-0808">Transferase</keyword>
<feature type="binding site" evidence="10">
    <location>
        <position position="438"/>
    </location>
    <ligand>
        <name>glyoxylate</name>
        <dbReference type="ChEBI" id="CHEBI:36655"/>
    </ligand>
</feature>
<dbReference type="NCBIfam" id="TIGR01345">
    <property type="entry name" value="malate_syn_G"/>
    <property type="match status" value="1"/>
</dbReference>
<evidence type="ECO:0000256" key="3">
    <source>
        <dbReference type="ARBA" id="ARBA00022490"/>
    </source>
</evidence>
<evidence type="ECO:0000259" key="16">
    <source>
        <dbReference type="Pfam" id="PF20659"/>
    </source>
</evidence>
<keyword evidence="18" id="KW-1185">Reference proteome</keyword>
<name>A0ABV9QIW1_9BURK</name>
<dbReference type="NCBIfam" id="NF002825">
    <property type="entry name" value="PRK02999.1"/>
    <property type="match status" value="1"/>
</dbReference>
<dbReference type="HAMAP" id="MF_00641">
    <property type="entry name" value="Malate_synth_G"/>
    <property type="match status" value="1"/>
</dbReference>
<evidence type="ECO:0000256" key="8">
    <source>
        <dbReference type="ARBA" id="ARBA00023097"/>
    </source>
</evidence>
<comment type="catalytic activity">
    <reaction evidence="9 10 12">
        <text>glyoxylate + acetyl-CoA + H2O = (S)-malate + CoA + H(+)</text>
        <dbReference type="Rhea" id="RHEA:18181"/>
        <dbReference type="ChEBI" id="CHEBI:15377"/>
        <dbReference type="ChEBI" id="CHEBI:15378"/>
        <dbReference type="ChEBI" id="CHEBI:15589"/>
        <dbReference type="ChEBI" id="CHEBI:36655"/>
        <dbReference type="ChEBI" id="CHEBI:57287"/>
        <dbReference type="ChEBI" id="CHEBI:57288"/>
        <dbReference type="EC" id="2.3.3.9"/>
    </reaction>
</comment>
<evidence type="ECO:0000256" key="7">
    <source>
        <dbReference type="ARBA" id="ARBA00022842"/>
    </source>
</evidence>
<comment type="caution">
    <text evidence="17">The sequence shown here is derived from an EMBL/GenBank/DDBJ whole genome shotgun (WGS) entry which is preliminary data.</text>
</comment>
<keyword evidence="3 10" id="KW-0963">Cytoplasm</keyword>
<dbReference type="Gene3D" id="1.20.1220.12">
    <property type="entry name" value="Malate synthase, domain III"/>
    <property type="match status" value="1"/>
</dbReference>
<evidence type="ECO:0000313" key="17">
    <source>
        <dbReference type="EMBL" id="MFC4790307.1"/>
    </source>
</evidence>
<evidence type="ECO:0000256" key="5">
    <source>
        <dbReference type="ARBA" id="ARBA00022679"/>
    </source>
</evidence>
<dbReference type="InterPro" id="IPR044856">
    <property type="entry name" value="Malate_synth_C_sf"/>
</dbReference>
<feature type="binding site" evidence="10">
    <location>
        <position position="466"/>
    </location>
    <ligand>
        <name>Mg(2+)</name>
        <dbReference type="ChEBI" id="CHEBI:18420"/>
    </ligand>
</feature>
<feature type="binding site" evidence="10">
    <location>
        <position position="118"/>
    </location>
    <ligand>
        <name>acetyl-CoA</name>
        <dbReference type="ChEBI" id="CHEBI:57288"/>
    </ligand>
</feature>
<feature type="binding site" evidence="10">
    <location>
        <position position="313"/>
    </location>
    <ligand>
        <name>acetyl-CoA</name>
        <dbReference type="ChEBI" id="CHEBI:57288"/>
    </ligand>
</feature>
<dbReference type="RefSeq" id="WP_382434642.1">
    <property type="nucleotide sequence ID" value="NZ_JBHSHJ010000016.1"/>
</dbReference>
<comment type="function">
    <text evidence="10">Involved in the glycolate utilization. Catalyzes the condensation and subsequent hydrolysis of acetyl-coenzyme A (acetyl-CoA) and glyoxylate to form malate and CoA.</text>
</comment>
<comment type="caution">
    <text evidence="10">Lacks conserved residue(s) required for the propagation of feature annotation.</text>
</comment>
<dbReference type="InterPro" id="IPR048356">
    <property type="entry name" value="MS_N"/>
</dbReference>
<feature type="binding site" evidence="10">
    <location>
        <position position="276"/>
    </location>
    <ligand>
        <name>acetyl-CoA</name>
        <dbReference type="ChEBI" id="CHEBI:57288"/>
    </ligand>
</feature>